<accession>A0A922ID40</accession>
<reference evidence="1" key="1">
    <citation type="submission" date="2013-05" db="EMBL/GenBank/DDBJ databases">
        <authorList>
            <person name="Yim A.K.Y."/>
            <person name="Chan T.F."/>
            <person name="Ji K.M."/>
            <person name="Liu X.Y."/>
            <person name="Zhou J.W."/>
            <person name="Li R.Q."/>
            <person name="Yang K.Y."/>
            <person name="Li J."/>
            <person name="Li M."/>
            <person name="Law P.T.W."/>
            <person name="Wu Y.L."/>
            <person name="Cai Z.L."/>
            <person name="Qin H."/>
            <person name="Bao Y."/>
            <person name="Leung R.K.K."/>
            <person name="Ng P.K.S."/>
            <person name="Zou J."/>
            <person name="Zhong X.J."/>
            <person name="Ran P.X."/>
            <person name="Zhong N.S."/>
            <person name="Liu Z.G."/>
            <person name="Tsui S.K.W."/>
        </authorList>
    </citation>
    <scope>NUCLEOTIDE SEQUENCE</scope>
    <source>
        <strain evidence="1">Derf</strain>
        <tissue evidence="1">Whole organism</tissue>
    </source>
</reference>
<sequence length="603" mass="71376">MSSLSVEVQEILCLIQGNDGEYLAFTKTPSQKFSSESYQYLELIEKCLQLPTNNHHHHTSLSLHSRRLLERNEIFLLKRLAIVGCLYRWLQRKCDQLLNTTNRSGHEDDDNYDVENKIQRTNHSNIKKLIMQQFIIGVRQELVDFYRFVTEELYGSYGCKSAVVFDGRIEGNNSDNNLTLLKLNVLLDRIRRKFLCLHHYLLRIIEMTTINFVGDERVKPNDYYLHELFNFTFNNTTADPLLAKTMEKLSAMTIQPIWISLKRWLVQQNVHNDIFLMNPLFFNQSTNSLIWKNWPRFLNPDLLKLISRFGSLMAIFKQVIVDQQQLQTAQMNLISIFDQFKLEKMNWKNQHIKMKLLTSELQCAYVELNQEIVTVLNSGKTFEETFFKIKSFYMEIFWLNNDTSTLQQMPATPKLSAFKPSLPISLDDQIIVLLGKENQRIYQEIFHKFSILRSASKPWFNYWKQVIIFGKSMANKWEFNIKLIVNRQSYIIYQIIQVLIDQQKQISNFISNEWSDFERHFSGGKKHIDVIEFQKSHMKMLKRINIRLESQLQDDNYLKITGQVENFRLENIVHIGRIAEYNVMKTIDSSCNFIVNTRYIPTT</sequence>
<reference evidence="1" key="2">
    <citation type="journal article" date="2022" name="Res Sq">
        <title>Comparative Genomics Reveals Insights into the Divergent Evolution of Astigmatic Mites and Household Pest Adaptations.</title>
        <authorList>
            <person name="Xiong Q."/>
            <person name="Wan A.T.-Y."/>
            <person name="Liu X.-Y."/>
            <person name="Fung C.S.-H."/>
            <person name="Xiao X."/>
            <person name="Malainual N."/>
            <person name="Hou J."/>
            <person name="Wang L."/>
            <person name="Wang M."/>
            <person name="Yang K."/>
            <person name="Cui Y."/>
            <person name="Leung E."/>
            <person name="Nong W."/>
            <person name="Shin S.-K."/>
            <person name="Au S."/>
            <person name="Jeong K.Y."/>
            <person name="Chew F.T."/>
            <person name="Hui J."/>
            <person name="Leung T.F."/>
            <person name="Tungtrongchitr A."/>
            <person name="Zhong N."/>
            <person name="Liu Z."/>
            <person name="Tsui S."/>
        </authorList>
    </citation>
    <scope>NUCLEOTIDE SEQUENCE</scope>
    <source>
        <strain evidence="1">Derf</strain>
        <tissue evidence="1">Whole organism</tissue>
    </source>
</reference>
<dbReference type="EMBL" id="ASGP02000001">
    <property type="protein sequence ID" value="KAH9528141.1"/>
    <property type="molecule type" value="Genomic_DNA"/>
</dbReference>
<name>A0A922ID40_DERFA</name>
<proteinExistence type="predicted"/>
<comment type="caution">
    <text evidence="1">The sequence shown here is derived from an EMBL/GenBank/DDBJ whole genome shotgun (WGS) entry which is preliminary data.</text>
</comment>
<gene>
    <name evidence="1" type="primary">G2E3</name>
    <name evidence="1" type="ORF">DERF_002111</name>
</gene>
<dbReference type="Proteomes" id="UP000790347">
    <property type="component" value="Unassembled WGS sequence"/>
</dbReference>
<organism evidence="1 2">
    <name type="scientific">Dermatophagoides farinae</name>
    <name type="common">American house dust mite</name>
    <dbReference type="NCBI Taxonomy" id="6954"/>
    <lineage>
        <taxon>Eukaryota</taxon>
        <taxon>Metazoa</taxon>
        <taxon>Ecdysozoa</taxon>
        <taxon>Arthropoda</taxon>
        <taxon>Chelicerata</taxon>
        <taxon>Arachnida</taxon>
        <taxon>Acari</taxon>
        <taxon>Acariformes</taxon>
        <taxon>Sarcoptiformes</taxon>
        <taxon>Astigmata</taxon>
        <taxon>Psoroptidia</taxon>
        <taxon>Analgoidea</taxon>
        <taxon>Pyroglyphidae</taxon>
        <taxon>Dermatophagoidinae</taxon>
        <taxon>Dermatophagoides</taxon>
    </lineage>
</organism>
<evidence type="ECO:0000313" key="1">
    <source>
        <dbReference type="EMBL" id="KAH9528141.1"/>
    </source>
</evidence>
<keyword evidence="2" id="KW-1185">Reference proteome</keyword>
<dbReference type="AlphaFoldDB" id="A0A922ID40"/>
<evidence type="ECO:0000313" key="2">
    <source>
        <dbReference type="Proteomes" id="UP000790347"/>
    </source>
</evidence>
<protein>
    <submittedName>
        <fullName evidence="1">G2 M phase-specific E3 ubiquitin-protein ligase</fullName>
    </submittedName>
</protein>